<dbReference type="InterPro" id="IPR000385">
    <property type="entry name" value="MoaA_NifB_PqqE_Fe-S-bd_CS"/>
</dbReference>
<evidence type="ECO:0000256" key="13">
    <source>
        <dbReference type="ARBA" id="ARBA00030926"/>
    </source>
</evidence>
<dbReference type="AlphaFoldDB" id="A0A0E4C8V8"/>
<evidence type="ECO:0000256" key="4">
    <source>
        <dbReference type="ARBA" id="ARBA00006804"/>
    </source>
</evidence>
<proteinExistence type="inferred from homology"/>
<comment type="similarity">
    <text evidence="4">Belongs to the radical SAM superfamily. NifB family.</text>
</comment>
<dbReference type="PANTHER" id="PTHR43787:SF13">
    <property type="entry name" value="FEMO COFACTOR BIOSYNTHESIS PROTEIN NIFB"/>
    <property type="match status" value="1"/>
</dbReference>
<dbReference type="SFLD" id="SFLDS00029">
    <property type="entry name" value="Radical_SAM"/>
    <property type="match status" value="1"/>
</dbReference>
<dbReference type="GO" id="GO:0046872">
    <property type="term" value="F:metal ion binding"/>
    <property type="evidence" value="ECO:0007669"/>
    <property type="project" value="UniProtKB-KW"/>
</dbReference>
<evidence type="ECO:0000256" key="5">
    <source>
        <dbReference type="ARBA" id="ARBA00021702"/>
    </source>
</evidence>
<accession>A0A0E4C8V8</accession>
<dbReference type="InterPro" id="IPR058240">
    <property type="entry name" value="rSAM_sf"/>
</dbReference>
<evidence type="ECO:0000313" key="16">
    <source>
        <dbReference type="EMBL" id="CFX69954.1"/>
    </source>
</evidence>
<keyword evidence="10" id="KW-0411">Iron-sulfur</keyword>
<gene>
    <name evidence="16" type="ORF">1675</name>
</gene>
<dbReference type="Gene3D" id="3.20.20.70">
    <property type="entry name" value="Aldolase class I"/>
    <property type="match status" value="1"/>
</dbReference>
<evidence type="ECO:0000256" key="10">
    <source>
        <dbReference type="ARBA" id="ARBA00023014"/>
    </source>
</evidence>
<evidence type="ECO:0000256" key="7">
    <source>
        <dbReference type="ARBA" id="ARBA00022691"/>
    </source>
</evidence>
<comment type="pathway">
    <text evidence="3">Cofactor biosynthesis; Fe-Mo cofactor biosynthesis.</text>
</comment>
<keyword evidence="6" id="KW-0004">4Fe-4S</keyword>
<keyword evidence="12" id="KW-0456">Lyase</keyword>
<dbReference type="Proteomes" id="UP000045545">
    <property type="component" value="Unassembled WGS sequence"/>
</dbReference>
<dbReference type="PANTHER" id="PTHR43787">
    <property type="entry name" value="FEMO COFACTOR BIOSYNTHESIS PROTEIN NIFB-RELATED"/>
    <property type="match status" value="1"/>
</dbReference>
<dbReference type="NCBIfam" id="TIGR01290">
    <property type="entry name" value="nifB"/>
    <property type="match status" value="1"/>
</dbReference>
<evidence type="ECO:0000256" key="11">
    <source>
        <dbReference type="ARBA" id="ARBA00023231"/>
    </source>
</evidence>
<evidence type="ECO:0000256" key="3">
    <source>
        <dbReference type="ARBA" id="ARBA00005155"/>
    </source>
</evidence>
<dbReference type="PROSITE" id="PS01305">
    <property type="entry name" value="MOAA_NIFB_PQQE"/>
    <property type="match status" value="1"/>
</dbReference>
<dbReference type="GO" id="GO:0016829">
    <property type="term" value="F:lyase activity"/>
    <property type="evidence" value="ECO:0007669"/>
    <property type="project" value="UniProtKB-KW"/>
</dbReference>
<comment type="function">
    <text evidence="2">Involved in the biosynthesis of the iron-molybdenum cofactor (FeMo-co or M-cluster) found in the dinitrogenase enzyme of the nitrogenase complex in nitrogen-fixing microorganisms. NifB catalyzes the crucial step of radical SAM-dependent carbide insertion that occurs concomitant with the insertion of a 9th sulfur and the rearrangement/coupling of two [4Fe-4S] clusters into a [8Fe-9S-C] cluster, the precursor to the M-cluster.</text>
</comment>
<keyword evidence="11" id="KW-0535">Nitrogen fixation</keyword>
<dbReference type="SFLD" id="SFLDG01068">
    <property type="entry name" value="FeMo_cofactor_biosynthesis_pro"/>
    <property type="match status" value="1"/>
</dbReference>
<keyword evidence="9" id="KW-0408">Iron</keyword>
<dbReference type="CDD" id="cd01335">
    <property type="entry name" value="Radical_SAM"/>
    <property type="match status" value="1"/>
</dbReference>
<evidence type="ECO:0000313" key="17">
    <source>
        <dbReference type="Proteomes" id="UP000045545"/>
    </source>
</evidence>
<dbReference type="Pfam" id="PF04055">
    <property type="entry name" value="Radical_SAM"/>
    <property type="match status" value="1"/>
</dbReference>
<dbReference type="InterPro" id="IPR013785">
    <property type="entry name" value="Aldolase_TIM"/>
</dbReference>
<feature type="domain" description="Radical SAM core" evidence="15">
    <location>
        <begin position="13"/>
        <end position="251"/>
    </location>
</feature>
<keyword evidence="8" id="KW-0479">Metal-binding</keyword>
<keyword evidence="7" id="KW-0949">S-adenosyl-L-methionine</keyword>
<dbReference type="InterPro" id="IPR006638">
    <property type="entry name" value="Elp3/MiaA/NifB-like_rSAM"/>
</dbReference>
<dbReference type="UniPathway" id="UPA00782"/>
<evidence type="ECO:0000256" key="14">
    <source>
        <dbReference type="ARBA" id="ARBA00032102"/>
    </source>
</evidence>
<dbReference type="InterPro" id="IPR007197">
    <property type="entry name" value="rSAM"/>
</dbReference>
<dbReference type="SFLD" id="SFLDF00281">
    <property type="entry name" value="FeMo_cofactor_biosynthesis_pro"/>
    <property type="match status" value="1"/>
</dbReference>
<evidence type="ECO:0000256" key="2">
    <source>
        <dbReference type="ARBA" id="ARBA00003522"/>
    </source>
</evidence>
<reference evidence="16 17" key="1">
    <citation type="submission" date="2015-03" db="EMBL/GenBank/DDBJ databases">
        <authorList>
            <person name="Murphy D."/>
        </authorList>
    </citation>
    <scope>NUCLEOTIDE SEQUENCE [LARGE SCALE GENOMIC DNA]</scope>
    <source>
        <strain evidence="16 17">OL-4</strain>
    </source>
</reference>
<evidence type="ECO:0000256" key="8">
    <source>
        <dbReference type="ARBA" id="ARBA00022723"/>
    </source>
</evidence>
<evidence type="ECO:0000256" key="9">
    <source>
        <dbReference type="ARBA" id="ARBA00023004"/>
    </source>
</evidence>
<comment type="cofactor">
    <cofactor evidence="1">
        <name>[4Fe-4S] cluster</name>
        <dbReference type="ChEBI" id="CHEBI:49883"/>
    </cofactor>
</comment>
<dbReference type="PROSITE" id="PS51918">
    <property type="entry name" value="RADICAL_SAM"/>
    <property type="match status" value="1"/>
</dbReference>
<dbReference type="STRING" id="690567.1675"/>
<evidence type="ECO:0000256" key="6">
    <source>
        <dbReference type="ARBA" id="ARBA00022485"/>
    </source>
</evidence>
<evidence type="ECO:0000259" key="15">
    <source>
        <dbReference type="PROSITE" id="PS51918"/>
    </source>
</evidence>
<evidence type="ECO:0000256" key="1">
    <source>
        <dbReference type="ARBA" id="ARBA00001966"/>
    </source>
</evidence>
<dbReference type="GO" id="GO:0032324">
    <property type="term" value="P:molybdopterin cofactor biosynthetic process"/>
    <property type="evidence" value="ECO:0007669"/>
    <property type="project" value="UniProtKB-ARBA"/>
</dbReference>
<organism evidence="16 17">
    <name type="scientific">Syntrophomonas zehnderi OL-4</name>
    <dbReference type="NCBI Taxonomy" id="690567"/>
    <lineage>
        <taxon>Bacteria</taxon>
        <taxon>Bacillati</taxon>
        <taxon>Bacillota</taxon>
        <taxon>Clostridia</taxon>
        <taxon>Eubacteriales</taxon>
        <taxon>Syntrophomonadaceae</taxon>
        <taxon>Syntrophomonas</taxon>
    </lineage>
</organism>
<dbReference type="InterPro" id="IPR005980">
    <property type="entry name" value="Nase_CF_NifB"/>
</dbReference>
<sequence>MDNSKNQKHPCFSASAAQHYARIHLPVAMHCNINCNYCNRRYDCLNESRPGVTSAIISPAEALRRYQYHKQRLSNLSVVGIAGPGDALADWEETSQTIRLIRKYDPEVILCLSTNGLKLPSMADDIVKLGVSHVTVTVNALNPETGAKIYRYVNYQGKRYTGNSGADLLLYNQLEGIRLLVSSGIMVKVNTVMIPGINDHEIRAVVQKMSELGVYITNIMPFIPVRGSVFEKLSPTDRHKLDTIRSTCQTEMLQLLHCRQCRADAVGMLTEPKCNIQTDSKAV</sequence>
<evidence type="ECO:0000256" key="12">
    <source>
        <dbReference type="ARBA" id="ARBA00023239"/>
    </source>
</evidence>
<dbReference type="SUPFAM" id="SSF102114">
    <property type="entry name" value="Radical SAM enzymes"/>
    <property type="match status" value="1"/>
</dbReference>
<dbReference type="EMBL" id="CGIH01000027">
    <property type="protein sequence ID" value="CFX69954.1"/>
    <property type="molecule type" value="Genomic_DNA"/>
</dbReference>
<protein>
    <recommendedName>
        <fullName evidence="5">FeMo cofactor biosynthesis protein NifB</fullName>
    </recommendedName>
    <alternativeName>
        <fullName evidence="14">Nitrogenase cofactor maturase NifB</fullName>
    </alternativeName>
    <alternativeName>
        <fullName evidence="13">Radical SAM assemblase NifB</fullName>
    </alternativeName>
</protein>
<name>A0A0E4C8V8_9FIRM</name>
<dbReference type="SMART" id="SM00729">
    <property type="entry name" value="Elp3"/>
    <property type="match status" value="1"/>
</dbReference>
<dbReference type="GO" id="GO:0051539">
    <property type="term" value="F:4 iron, 4 sulfur cluster binding"/>
    <property type="evidence" value="ECO:0007669"/>
    <property type="project" value="UniProtKB-KW"/>
</dbReference>
<keyword evidence="17" id="KW-1185">Reference proteome</keyword>
<dbReference type="SFLD" id="SFLDG01067">
    <property type="entry name" value="SPASM/twitch_domain_containing"/>
    <property type="match status" value="1"/>
</dbReference>